<dbReference type="NCBIfam" id="TIGR02532">
    <property type="entry name" value="IV_pilin_GFxxxE"/>
    <property type="match status" value="1"/>
</dbReference>
<dbReference type="EMBL" id="CP048685">
    <property type="protein sequence ID" value="QPJ62068.1"/>
    <property type="molecule type" value="Genomic_DNA"/>
</dbReference>
<reference evidence="2 3" key="1">
    <citation type="submission" date="2020-02" db="EMBL/GenBank/DDBJ databases">
        <title>Genomic and physiological characterization of two novel Nitrospinaceae genera.</title>
        <authorList>
            <person name="Mueller A.J."/>
            <person name="Jung M.-Y."/>
            <person name="Strachan C.R."/>
            <person name="Herbold C.W."/>
            <person name="Kirkegaard R.H."/>
            <person name="Daims H."/>
        </authorList>
    </citation>
    <scope>NUCLEOTIDE SEQUENCE [LARGE SCALE GENOMIC DNA]</scope>
    <source>
        <strain evidence="2">EB</strain>
    </source>
</reference>
<evidence type="ECO:0000313" key="2">
    <source>
        <dbReference type="EMBL" id="QPJ62068.1"/>
    </source>
</evidence>
<feature type="transmembrane region" description="Helical" evidence="1">
    <location>
        <begin position="21"/>
        <end position="43"/>
    </location>
</feature>
<dbReference type="InterPro" id="IPR012902">
    <property type="entry name" value="N_methyl_site"/>
</dbReference>
<dbReference type="PROSITE" id="PS00409">
    <property type="entry name" value="PROKAR_NTER_METHYL"/>
    <property type="match status" value="1"/>
</dbReference>
<dbReference type="Proteomes" id="UP000594688">
    <property type="component" value="Chromosome"/>
</dbReference>
<dbReference type="Pfam" id="PF07963">
    <property type="entry name" value="N_methyl"/>
    <property type="match status" value="1"/>
</dbReference>
<proteinExistence type="predicted"/>
<keyword evidence="1" id="KW-1133">Transmembrane helix</keyword>
<evidence type="ECO:0000256" key="1">
    <source>
        <dbReference type="SAM" id="Phobius"/>
    </source>
</evidence>
<gene>
    <name evidence="2" type="ORF">G3M70_09375</name>
</gene>
<evidence type="ECO:0000313" key="3">
    <source>
        <dbReference type="Proteomes" id="UP000594688"/>
    </source>
</evidence>
<organism evidence="2 3">
    <name type="scientific">Candidatus Nitronauta litoralis</name>
    <dbReference type="NCBI Taxonomy" id="2705533"/>
    <lineage>
        <taxon>Bacteria</taxon>
        <taxon>Pseudomonadati</taxon>
        <taxon>Nitrospinota/Tectimicrobiota group</taxon>
        <taxon>Nitrospinota</taxon>
        <taxon>Nitrospinia</taxon>
        <taxon>Nitrospinales</taxon>
        <taxon>Nitrospinaceae</taxon>
        <taxon>Candidatus Nitronauta</taxon>
    </lineage>
</organism>
<dbReference type="AlphaFoldDB" id="A0A7T0BW72"/>
<protein>
    <submittedName>
        <fullName evidence="2">Type II secretion system protein</fullName>
    </submittedName>
</protein>
<dbReference type="KEGG" id="nli:G3M70_09375"/>
<accession>A0A7T0BW72</accession>
<name>A0A7T0BW72_9BACT</name>
<keyword evidence="1" id="KW-0812">Transmembrane</keyword>
<keyword evidence="1" id="KW-0472">Membrane</keyword>
<sequence>MKKLIKAQSNKKVSRPNNRESGFTLVEVLISMAIFSVGILGLMTSIGTVMDYQKDANDMTQATLLTKEKIEELKAVAANENTLVGGTYGFNYFVGEYTDITIPGSTPPKKFFKEDGNSRYVNNGNGEVFDKFTRKTTLSIPPGTGGDFTDANQQFIRFVRVDVVTSWTDSRGHPKDVSLSVVMNRRKIFQQ</sequence>